<dbReference type="Proteomes" id="UP000735302">
    <property type="component" value="Unassembled WGS sequence"/>
</dbReference>
<dbReference type="AlphaFoldDB" id="A0AAV3YV76"/>
<comment type="caution">
    <text evidence="2">The sequence shown here is derived from an EMBL/GenBank/DDBJ whole genome shotgun (WGS) entry which is preliminary data.</text>
</comment>
<evidence type="ECO:0000256" key="1">
    <source>
        <dbReference type="SAM" id="MobiDB-lite"/>
    </source>
</evidence>
<protein>
    <recommendedName>
        <fullName evidence="4">Chitin-binding type-1 domain-containing protein</fullName>
    </recommendedName>
</protein>
<gene>
    <name evidence="2" type="ORF">PoB_001335700</name>
</gene>
<evidence type="ECO:0008006" key="4">
    <source>
        <dbReference type="Google" id="ProtNLM"/>
    </source>
</evidence>
<name>A0AAV3YV76_9GAST</name>
<evidence type="ECO:0000313" key="3">
    <source>
        <dbReference type="Proteomes" id="UP000735302"/>
    </source>
</evidence>
<proteinExistence type="predicted"/>
<keyword evidence="3" id="KW-1185">Reference proteome</keyword>
<organism evidence="2 3">
    <name type="scientific">Plakobranchus ocellatus</name>
    <dbReference type="NCBI Taxonomy" id="259542"/>
    <lineage>
        <taxon>Eukaryota</taxon>
        <taxon>Metazoa</taxon>
        <taxon>Spiralia</taxon>
        <taxon>Lophotrochozoa</taxon>
        <taxon>Mollusca</taxon>
        <taxon>Gastropoda</taxon>
        <taxon>Heterobranchia</taxon>
        <taxon>Euthyneura</taxon>
        <taxon>Panpulmonata</taxon>
        <taxon>Sacoglossa</taxon>
        <taxon>Placobranchoidea</taxon>
        <taxon>Plakobranchidae</taxon>
        <taxon>Plakobranchus</taxon>
    </lineage>
</organism>
<sequence>MGNTEQKGCVSENEKKGEWLEGESPEMDLYKVGIKLLYVSCVMALCLHQTQARRYRSCDEGCCIHEYCAYHRICYPKIHCRFGCPDGTCVGQESTDNKKDPPTVNLQGNLFQTNHFPTASMSSPQMFEGNIDMGTSVKEKGGLNSDSSSSRPKIQSKFQGNSFSGKRYLNRDNEVPLQDSDAATSSANSETHNQIEVPGLSRRHVPNTDSGGFPDREKLVINQLGKYSAAKDIAKDLPGNNGICMPSPPCKVGDYCGMGHVCTFNYNLGYHTCQYNLEIGSTLCYDKDGKLNLQLSS</sequence>
<reference evidence="2 3" key="1">
    <citation type="journal article" date="2021" name="Elife">
        <title>Chloroplast acquisition without the gene transfer in kleptoplastic sea slugs, Plakobranchus ocellatus.</title>
        <authorList>
            <person name="Maeda T."/>
            <person name="Takahashi S."/>
            <person name="Yoshida T."/>
            <person name="Shimamura S."/>
            <person name="Takaki Y."/>
            <person name="Nagai Y."/>
            <person name="Toyoda A."/>
            <person name="Suzuki Y."/>
            <person name="Arimoto A."/>
            <person name="Ishii H."/>
            <person name="Satoh N."/>
            <person name="Nishiyama T."/>
            <person name="Hasebe M."/>
            <person name="Maruyama T."/>
            <person name="Minagawa J."/>
            <person name="Obokata J."/>
            <person name="Shigenobu S."/>
        </authorList>
    </citation>
    <scope>NUCLEOTIDE SEQUENCE [LARGE SCALE GENOMIC DNA]</scope>
</reference>
<accession>A0AAV3YV76</accession>
<feature type="region of interest" description="Disordered" evidence="1">
    <location>
        <begin position="132"/>
        <end position="168"/>
    </location>
</feature>
<evidence type="ECO:0000313" key="2">
    <source>
        <dbReference type="EMBL" id="GFN86851.1"/>
    </source>
</evidence>
<dbReference type="EMBL" id="BLXT01001608">
    <property type="protein sequence ID" value="GFN86851.1"/>
    <property type="molecule type" value="Genomic_DNA"/>
</dbReference>
<feature type="compositionally biased region" description="Polar residues" evidence="1">
    <location>
        <begin position="144"/>
        <end position="164"/>
    </location>
</feature>